<evidence type="ECO:0000313" key="2">
    <source>
        <dbReference type="Proteomes" id="UP000838756"/>
    </source>
</evidence>
<comment type="caution">
    <text evidence="1">The sequence shown here is derived from an EMBL/GenBank/DDBJ whole genome shotgun (WGS) entry which is preliminary data.</text>
</comment>
<sequence length="108" mass="12059">MKENIVRKPAWLRVIHNVLKGVWSPPIRTGPAWWTTALTPSHCGRRPVPSSVPAMGCDDDDDNDGDDITITSLLNSILYYPTYLQRVCRGPPNSFLLPPTDTGQFQPN</sequence>
<name>A0A8S4S6C5_9NEOP</name>
<accession>A0A8S4S6C5</accession>
<organism evidence="1 2">
    <name type="scientific">Pararge aegeria aegeria</name>
    <dbReference type="NCBI Taxonomy" id="348720"/>
    <lineage>
        <taxon>Eukaryota</taxon>
        <taxon>Metazoa</taxon>
        <taxon>Ecdysozoa</taxon>
        <taxon>Arthropoda</taxon>
        <taxon>Hexapoda</taxon>
        <taxon>Insecta</taxon>
        <taxon>Pterygota</taxon>
        <taxon>Neoptera</taxon>
        <taxon>Endopterygota</taxon>
        <taxon>Lepidoptera</taxon>
        <taxon>Glossata</taxon>
        <taxon>Ditrysia</taxon>
        <taxon>Papilionoidea</taxon>
        <taxon>Nymphalidae</taxon>
        <taxon>Satyrinae</taxon>
        <taxon>Satyrini</taxon>
        <taxon>Parargina</taxon>
        <taxon>Pararge</taxon>
    </lineage>
</organism>
<gene>
    <name evidence="1" type="primary">jg22364</name>
    <name evidence="1" type="ORF">PAEG_LOCUS22859</name>
</gene>
<proteinExistence type="predicted"/>
<dbReference type="OrthoDB" id="16520at2759"/>
<keyword evidence="2" id="KW-1185">Reference proteome</keyword>
<dbReference type="Proteomes" id="UP000838756">
    <property type="component" value="Unassembled WGS sequence"/>
</dbReference>
<evidence type="ECO:0000313" key="1">
    <source>
        <dbReference type="EMBL" id="CAH2255937.1"/>
    </source>
</evidence>
<reference evidence="1" key="1">
    <citation type="submission" date="2022-03" db="EMBL/GenBank/DDBJ databases">
        <authorList>
            <person name="Lindestad O."/>
        </authorList>
    </citation>
    <scope>NUCLEOTIDE SEQUENCE</scope>
</reference>
<dbReference type="AlphaFoldDB" id="A0A8S4S6C5"/>
<dbReference type="EMBL" id="CAKXAJ010026096">
    <property type="protein sequence ID" value="CAH2255937.1"/>
    <property type="molecule type" value="Genomic_DNA"/>
</dbReference>
<protein>
    <submittedName>
        <fullName evidence="1">Jg22364 protein</fullName>
    </submittedName>
</protein>